<proteinExistence type="predicted"/>
<dbReference type="AlphaFoldDB" id="D5XD82"/>
<dbReference type="Gene3D" id="3.30.457.10">
    <property type="entry name" value="Copper amine oxidase-like, N-terminal domain"/>
    <property type="match status" value="1"/>
</dbReference>
<dbReference type="STRING" id="635013.TherJR_0863"/>
<dbReference type="Proteomes" id="UP000002377">
    <property type="component" value="Chromosome"/>
</dbReference>
<evidence type="ECO:0000256" key="1">
    <source>
        <dbReference type="SAM" id="SignalP"/>
    </source>
</evidence>
<dbReference type="OrthoDB" id="268113at2"/>
<keyword evidence="4" id="KW-1185">Reference proteome</keyword>
<dbReference type="eggNOG" id="COG4632">
    <property type="taxonomic scope" value="Bacteria"/>
</dbReference>
<dbReference type="EMBL" id="CP002028">
    <property type="protein sequence ID" value="ADG81730.1"/>
    <property type="molecule type" value="Genomic_DNA"/>
</dbReference>
<protein>
    <submittedName>
        <fullName evidence="3">Copper amine oxidase domain protein</fullName>
    </submittedName>
</protein>
<dbReference type="KEGG" id="tjr:TherJR_0863"/>
<evidence type="ECO:0000259" key="2">
    <source>
        <dbReference type="Pfam" id="PF07833"/>
    </source>
</evidence>
<keyword evidence="1" id="KW-0732">Signal</keyword>
<accession>D5XD82</accession>
<dbReference type="InterPro" id="IPR012854">
    <property type="entry name" value="Cu_amine_oxidase-like_N"/>
</dbReference>
<dbReference type="InterPro" id="IPR036582">
    <property type="entry name" value="Mao_N_sf"/>
</dbReference>
<dbReference type="Pfam" id="PF07833">
    <property type="entry name" value="Cu_amine_oxidN1"/>
    <property type="match status" value="1"/>
</dbReference>
<evidence type="ECO:0000313" key="3">
    <source>
        <dbReference type="EMBL" id="ADG81730.1"/>
    </source>
</evidence>
<evidence type="ECO:0000313" key="4">
    <source>
        <dbReference type="Proteomes" id="UP000002377"/>
    </source>
</evidence>
<feature type="chain" id="PRO_5038452496" evidence="1">
    <location>
        <begin position="23"/>
        <end position="249"/>
    </location>
</feature>
<feature type="signal peptide" evidence="1">
    <location>
        <begin position="1"/>
        <end position="22"/>
    </location>
</feature>
<reference evidence="3 4" key="1">
    <citation type="submission" date="2010-05" db="EMBL/GenBank/DDBJ databases">
        <title>Complete sequence of Thermincola sp. JR.</title>
        <authorList>
            <consortium name="US DOE Joint Genome Institute"/>
            <person name="Lucas S."/>
            <person name="Copeland A."/>
            <person name="Lapidus A."/>
            <person name="Cheng J.-F."/>
            <person name="Bruce D."/>
            <person name="Goodwin L."/>
            <person name="Pitluck S."/>
            <person name="Chertkov O."/>
            <person name="Detter J.C."/>
            <person name="Han C."/>
            <person name="Tapia R."/>
            <person name="Land M."/>
            <person name="Hauser L."/>
            <person name="Kyrpides N."/>
            <person name="Mikhailova N."/>
            <person name="Hazen T.C."/>
            <person name="Woyke T."/>
        </authorList>
    </citation>
    <scope>NUCLEOTIDE SEQUENCE [LARGE SCALE GENOMIC DNA]</scope>
    <source>
        <strain evidence="3 4">JR</strain>
    </source>
</reference>
<dbReference type="SUPFAM" id="SSF55383">
    <property type="entry name" value="Copper amine oxidase, domain N"/>
    <property type="match status" value="1"/>
</dbReference>
<name>D5XD82_THEPJ</name>
<dbReference type="HOGENOM" id="CLU_085695_0_0_9"/>
<organism evidence="3 4">
    <name type="scientific">Thermincola potens (strain JR)</name>
    <dbReference type="NCBI Taxonomy" id="635013"/>
    <lineage>
        <taxon>Bacteria</taxon>
        <taxon>Bacillati</taxon>
        <taxon>Bacillota</taxon>
        <taxon>Clostridia</taxon>
        <taxon>Eubacteriales</taxon>
        <taxon>Thermincolaceae</taxon>
        <taxon>Thermincola</taxon>
    </lineage>
</organism>
<feature type="domain" description="Copper amine oxidase-like N-terminal" evidence="2">
    <location>
        <begin position="32"/>
        <end position="140"/>
    </location>
</feature>
<dbReference type="RefSeq" id="WP_013119750.1">
    <property type="nucleotide sequence ID" value="NC_014152.1"/>
</dbReference>
<sequence precursor="true">MKKCIALLILVLLLTFSTAAVAGAAGDITVLVNNHKIAFPDQKPYIDKNNRTLVPVRFVSEALGAQVDWNGETRVVTISKKDRTITLKIGESRATVNGQTRYFDTKAVITNSRTMVPLRFISECLGATVEWIAKTRTVRITVNNGYMIPEGTNLYVETPPPNNNNRVDIDIVISVEKNLEKQFADLQSILESKFGYQAAKEITDHCKSKKDRWSEVPDKWWTFNNQKINAGSMAGGYTVQVIVWLPGVK</sequence>
<gene>
    <name evidence="3" type="ordered locus">TherJR_0863</name>
</gene>